<keyword evidence="6" id="KW-0812">Transmembrane</keyword>
<keyword evidence="6" id="KW-0472">Membrane</keyword>
<evidence type="ECO:0000313" key="9">
    <source>
        <dbReference type="Proteomes" id="UP000253490"/>
    </source>
</evidence>
<keyword evidence="9" id="KW-1185">Reference proteome</keyword>
<dbReference type="Proteomes" id="UP000253490">
    <property type="component" value="Unassembled WGS sequence"/>
</dbReference>
<name>A0A366I8Z5_9FIRM</name>
<dbReference type="NCBIfam" id="TIGR01167">
    <property type="entry name" value="LPXTG_anchor"/>
    <property type="match status" value="1"/>
</dbReference>
<evidence type="ECO:0000256" key="4">
    <source>
        <dbReference type="ARBA" id="ARBA00023088"/>
    </source>
</evidence>
<keyword evidence="6" id="KW-1133">Transmembrane helix</keyword>
<feature type="domain" description="Gram-positive cocci surface proteins LPxTG" evidence="7">
    <location>
        <begin position="267"/>
        <end position="295"/>
    </location>
</feature>
<keyword evidence="1" id="KW-0134">Cell wall</keyword>
<keyword evidence="2" id="KW-0964">Secreted</keyword>
<feature type="region of interest" description="Disordered" evidence="5">
    <location>
        <begin position="206"/>
        <end position="267"/>
    </location>
</feature>
<evidence type="ECO:0000256" key="3">
    <source>
        <dbReference type="ARBA" id="ARBA00022729"/>
    </source>
</evidence>
<dbReference type="AlphaFoldDB" id="A0A366I8Z5"/>
<reference evidence="8 9" key="1">
    <citation type="submission" date="2018-06" db="EMBL/GenBank/DDBJ databases">
        <title>Genomic Encyclopedia of Type Strains, Phase IV (KMG-IV): sequencing the most valuable type-strain genomes for metagenomic binning, comparative biology and taxonomic classification.</title>
        <authorList>
            <person name="Goeker M."/>
        </authorList>
    </citation>
    <scope>NUCLEOTIDE SEQUENCE [LARGE SCALE GENOMIC DNA]</scope>
    <source>
        <strain evidence="8 9">DSM 22112</strain>
    </source>
</reference>
<protein>
    <submittedName>
        <fullName evidence="8">LPXTG-motif cell wall-anchored protein</fullName>
    </submittedName>
</protein>
<organism evidence="8 9">
    <name type="scientific">Alkalibaculum bacchi</name>
    <dbReference type="NCBI Taxonomy" id="645887"/>
    <lineage>
        <taxon>Bacteria</taxon>
        <taxon>Bacillati</taxon>
        <taxon>Bacillota</taxon>
        <taxon>Clostridia</taxon>
        <taxon>Eubacteriales</taxon>
        <taxon>Eubacteriaceae</taxon>
        <taxon>Alkalibaculum</taxon>
    </lineage>
</organism>
<feature type="compositionally biased region" description="Basic and acidic residues" evidence="5">
    <location>
        <begin position="206"/>
        <end position="215"/>
    </location>
</feature>
<dbReference type="PROSITE" id="PS50847">
    <property type="entry name" value="GRAM_POS_ANCHORING"/>
    <property type="match status" value="1"/>
</dbReference>
<feature type="transmembrane region" description="Helical" evidence="6">
    <location>
        <begin position="275"/>
        <end position="292"/>
    </location>
</feature>
<evidence type="ECO:0000259" key="7">
    <source>
        <dbReference type="PROSITE" id="PS50847"/>
    </source>
</evidence>
<keyword evidence="4" id="KW-0572">Peptidoglycan-anchor</keyword>
<sequence length="295" mass="32897">MNEIFSMVSAAKNALKIKEVTIIIKGSRKDQISKRANKIKEVKTMKKSSRMTKILIVVVVLIISLTSTVAAEERFDSKILETKILESKILEGKTFDIQDTEKAKEIGTQMVGKIRETTEQYAQSNIISEYTRSNDQVLGKIIIRYEDVNGTLLDSKTRVGLKLGDYTETAIPIEGFELVGKGSYTASLTNEKYEWLIVFKYEKEDKDKDKEDPKEPLNPVDPTDPSKEEPKDANKEEPKQTEKPKASDSNATDSNNKEKAVAIQAKLPKTGSPATALYLVGGFMTLSGGIILRKK</sequence>
<feature type="compositionally biased region" description="Basic and acidic residues" evidence="5">
    <location>
        <begin position="224"/>
        <end position="246"/>
    </location>
</feature>
<evidence type="ECO:0000256" key="2">
    <source>
        <dbReference type="ARBA" id="ARBA00022525"/>
    </source>
</evidence>
<evidence type="ECO:0000256" key="6">
    <source>
        <dbReference type="SAM" id="Phobius"/>
    </source>
</evidence>
<evidence type="ECO:0000313" key="8">
    <source>
        <dbReference type="EMBL" id="RBP66007.1"/>
    </source>
</evidence>
<comment type="caution">
    <text evidence="8">The sequence shown here is derived from an EMBL/GenBank/DDBJ whole genome shotgun (WGS) entry which is preliminary data.</text>
</comment>
<dbReference type="InterPro" id="IPR019931">
    <property type="entry name" value="LPXTG_anchor"/>
</dbReference>
<proteinExistence type="predicted"/>
<keyword evidence="3" id="KW-0732">Signal</keyword>
<accession>A0A366I8Z5</accession>
<evidence type="ECO:0000256" key="1">
    <source>
        <dbReference type="ARBA" id="ARBA00022512"/>
    </source>
</evidence>
<evidence type="ECO:0000256" key="5">
    <source>
        <dbReference type="SAM" id="MobiDB-lite"/>
    </source>
</evidence>
<dbReference type="EMBL" id="QNRX01000006">
    <property type="protein sequence ID" value="RBP66007.1"/>
    <property type="molecule type" value="Genomic_DNA"/>
</dbReference>
<gene>
    <name evidence="8" type="ORF">DES36_106119</name>
</gene>